<keyword evidence="1" id="KW-0812">Transmembrane</keyword>
<dbReference type="EMBL" id="CP001736">
    <property type="protein sequence ID" value="ADB29613.1"/>
    <property type="molecule type" value="Genomic_DNA"/>
</dbReference>
<dbReference type="AlphaFoldDB" id="D2PVV6"/>
<feature type="transmembrane region" description="Helical" evidence="1">
    <location>
        <begin position="325"/>
        <end position="340"/>
    </location>
</feature>
<feature type="transmembrane region" description="Helical" evidence="1">
    <location>
        <begin position="477"/>
        <end position="498"/>
    </location>
</feature>
<evidence type="ECO:0000313" key="2">
    <source>
        <dbReference type="EMBL" id="ADB29613.1"/>
    </source>
</evidence>
<dbReference type="Proteomes" id="UP000007967">
    <property type="component" value="Chromosome"/>
</dbReference>
<feature type="transmembrane region" description="Helical" evidence="1">
    <location>
        <begin position="575"/>
        <end position="595"/>
    </location>
</feature>
<feature type="transmembrane region" description="Helical" evidence="1">
    <location>
        <begin position="347"/>
        <end position="368"/>
    </location>
</feature>
<feature type="transmembrane region" description="Helical" evidence="1">
    <location>
        <begin position="229"/>
        <end position="247"/>
    </location>
</feature>
<dbReference type="eggNOG" id="ENOG502ZKC6">
    <property type="taxonomic scope" value="Bacteria"/>
</dbReference>
<dbReference type="STRING" id="479435.Kfla_0491"/>
<dbReference type="HOGENOM" id="CLU_358556_0_0_11"/>
<feature type="transmembrane region" description="Helical" evidence="1">
    <location>
        <begin position="51"/>
        <end position="71"/>
    </location>
</feature>
<keyword evidence="1" id="KW-0472">Membrane</keyword>
<gene>
    <name evidence="2" type="ordered locus">Kfla_0491</name>
</gene>
<feature type="transmembrane region" description="Helical" evidence="1">
    <location>
        <begin position="108"/>
        <end position="129"/>
    </location>
</feature>
<feature type="transmembrane region" description="Helical" evidence="1">
    <location>
        <begin position="280"/>
        <end position="297"/>
    </location>
</feature>
<feature type="transmembrane region" description="Helical" evidence="1">
    <location>
        <begin position="544"/>
        <end position="563"/>
    </location>
</feature>
<feature type="transmembrane region" description="Helical" evidence="1">
    <location>
        <begin position="254"/>
        <end position="274"/>
    </location>
</feature>
<feature type="transmembrane region" description="Helical" evidence="1">
    <location>
        <begin position="24"/>
        <end position="45"/>
    </location>
</feature>
<accession>D2PVV6</accession>
<proteinExistence type="predicted"/>
<feature type="transmembrane region" description="Helical" evidence="1">
    <location>
        <begin position="449"/>
        <end position="471"/>
    </location>
</feature>
<keyword evidence="1" id="KW-1133">Transmembrane helix</keyword>
<feature type="transmembrane region" description="Helical" evidence="1">
    <location>
        <begin position="83"/>
        <end position="102"/>
    </location>
</feature>
<evidence type="ECO:0000313" key="3">
    <source>
        <dbReference type="Proteomes" id="UP000007967"/>
    </source>
</evidence>
<feature type="transmembrane region" description="Helical" evidence="1">
    <location>
        <begin position="141"/>
        <end position="162"/>
    </location>
</feature>
<name>D2PVV6_KRIFD</name>
<feature type="transmembrane region" description="Helical" evidence="1">
    <location>
        <begin position="505"/>
        <end position="524"/>
    </location>
</feature>
<organism evidence="2 3">
    <name type="scientific">Kribbella flavida (strain DSM 17836 / JCM 10339 / NBRC 14399)</name>
    <dbReference type="NCBI Taxonomy" id="479435"/>
    <lineage>
        <taxon>Bacteria</taxon>
        <taxon>Bacillati</taxon>
        <taxon>Actinomycetota</taxon>
        <taxon>Actinomycetes</taxon>
        <taxon>Propionibacteriales</taxon>
        <taxon>Kribbellaceae</taxon>
        <taxon>Kribbella</taxon>
    </lineage>
</organism>
<feature type="transmembrane region" description="Helical" evidence="1">
    <location>
        <begin position="415"/>
        <end position="442"/>
    </location>
</feature>
<reference evidence="3" key="1">
    <citation type="submission" date="2009-09" db="EMBL/GenBank/DDBJ databases">
        <title>The complete genome of Kribbella flavida DSM 17836.</title>
        <authorList>
            <consortium name="US DOE Joint Genome Institute (JGI-PGF)"/>
            <person name="Lucas S."/>
            <person name="Copeland A."/>
            <person name="Lapidus A."/>
            <person name="Glavina del Rio T."/>
            <person name="Dalin E."/>
            <person name="Tice H."/>
            <person name="Bruce D."/>
            <person name="Goodwin L."/>
            <person name="Pitluck S."/>
            <person name="Kyrpides N."/>
            <person name="Mavromatis K."/>
            <person name="Ivanova N."/>
            <person name="Saunders E."/>
            <person name="Brettin T."/>
            <person name="Detter J.C."/>
            <person name="Han C."/>
            <person name="Larimer F."/>
            <person name="Land M."/>
            <person name="Hauser L."/>
            <person name="Markowitz V."/>
            <person name="Cheng J.-F."/>
            <person name="Hugenholtz P."/>
            <person name="Woyke T."/>
            <person name="Wu D."/>
            <person name="Pukall R."/>
            <person name="Klenk H.-P."/>
            <person name="Eisen J.A."/>
        </authorList>
    </citation>
    <scope>NUCLEOTIDE SEQUENCE [LARGE SCALE GENOMIC DNA]</scope>
    <source>
        <strain evidence="3">DSM 17836 / JCM 10339 / NBRC 14399</strain>
    </source>
</reference>
<sequence length="755" mass="80680">MAETAEPSVAAIQRTHGPARLTRLLPWLLPLVGAVGGLLAIDVPLGDIVRYAAYFGGCVILPGILLLRAAWRSTGNWGEDVGLGAAVGMAYQLLGWAIFTAVGLQAWLLAWPLLLIAVFAAVPQLRPYWRITRPEPLPVAWSWGMAICATLLVVYVSLAVMADHKPPPDGTSYYQDLLYHLSMVHELIRSVPPELPQVAGERLEYHWFANADMAGAADVTGLSPVMVMFRLWLLPQAVVSLLVCAALARQVSKVWWTGVLAAVAVLPAGLASLLSPSHTFSIATSTAAAIFLVDALFHRSGRRGVWILGAALAVVAGGSKPSTLPILLGGVGLAALFLLLRDRKLPWRLVAAGLVLLLALAGTLRFVAGSTSGSGMQLLAILKFDAFYRAITGDLSVPGTGGFLPVPLTSGDSTVVTGVGVMLGLTLLSYAGLLIGFGLLVVRSTRRQPAAWMLAGSLTAAWLGLLLLNHPAASQQYFLRGVVPFATAATCWLVAVAFEGRGRRTILPVGVAAAALGVVFQQLIRRPALDPARSRAEQVETLARPLVTVAVLIVLVIAGWFLTRRIWARRPGAGLAVPVLIVIMASLAGMARYSYYAFRTDGTYRAAGGVVRPDEQAAARWLTENTAPTDVVVTGSWCRPGPRRPGCDARGWLVSGLAGRRTLVEGWAYTQQALATNGTDGKLYAVQPSPWPDRVELSTQILTAPTPQLLENARQYGARWIYADSSDGPVSPSLDQLARLRYQEGKVRIYELPAQ</sequence>
<keyword evidence="3" id="KW-1185">Reference proteome</keyword>
<feature type="transmembrane region" description="Helical" evidence="1">
    <location>
        <begin position="304"/>
        <end position="319"/>
    </location>
</feature>
<dbReference type="KEGG" id="kfl:Kfla_0491"/>
<reference evidence="2 3" key="2">
    <citation type="journal article" date="2010" name="Stand. Genomic Sci.">
        <title>Complete genome sequence of Kribbella flavida type strain (IFO 14399).</title>
        <authorList>
            <person name="Pukall R."/>
            <person name="Lapidus A."/>
            <person name="Glavina Del Rio T."/>
            <person name="Copeland A."/>
            <person name="Tice H."/>
            <person name="Cheng J.-F."/>
            <person name="Lucas S."/>
            <person name="Chen F."/>
            <person name="Nolan M."/>
            <person name="LaButti K."/>
            <person name="Pati A."/>
            <person name="Ivanova N."/>
            <person name="Mavrommatis K."/>
            <person name="Mikhailova N."/>
            <person name="Pitluck S."/>
            <person name="Bruce D."/>
            <person name="Goodwin L."/>
            <person name="Land M."/>
            <person name="Hauser L."/>
            <person name="Chang Y.-J."/>
            <person name="Jeffries C.D."/>
            <person name="Chen A."/>
            <person name="Palaniappan K."/>
            <person name="Chain P."/>
            <person name="Rohde M."/>
            <person name="Goeker M."/>
            <person name="Bristow J."/>
            <person name="Eisen J.A."/>
            <person name="Markowitz V."/>
            <person name="Hugenholtz P."/>
            <person name="Kyrpides N.C."/>
            <person name="Klenk H.-P."/>
            <person name="Brettin T."/>
        </authorList>
    </citation>
    <scope>NUCLEOTIDE SEQUENCE [LARGE SCALE GENOMIC DNA]</scope>
    <source>
        <strain evidence="3">DSM 17836 / JCM 10339 / NBRC 14399</strain>
    </source>
</reference>
<evidence type="ECO:0000256" key="1">
    <source>
        <dbReference type="SAM" id="Phobius"/>
    </source>
</evidence>
<protein>
    <submittedName>
        <fullName evidence="2">Uncharacterized protein</fullName>
    </submittedName>
</protein>